<sequence length="199" mass="23380">MKKFLLIFNIILLILVGYLYYLHFTGTHSTQINQKVPDSGQPSHNEKAKVAYIDLDSLQNNYGYYKKLKKDFEEKQTRANDEITALQKRYQSRAMQLQQKAASMSQAQQQDAMQEINKMQQDLQERKQNIDNDLFNANSKMKEDILIRIQNFLRDFNKDGKYSYIFSYEPGFMFYKDSTLNITPEVIQGLNSLDSSKKK</sequence>
<keyword evidence="4" id="KW-0812">Transmembrane</keyword>
<evidence type="ECO:0000256" key="1">
    <source>
        <dbReference type="ARBA" id="ARBA00009091"/>
    </source>
</evidence>
<accession>A0A3M9NI30</accession>
<evidence type="ECO:0000313" key="6">
    <source>
        <dbReference type="Proteomes" id="UP000267223"/>
    </source>
</evidence>
<dbReference type="PANTHER" id="PTHR35089:SF1">
    <property type="entry name" value="CHAPERONE PROTEIN SKP"/>
    <property type="match status" value="1"/>
</dbReference>
<evidence type="ECO:0000256" key="4">
    <source>
        <dbReference type="SAM" id="Phobius"/>
    </source>
</evidence>
<comment type="similarity">
    <text evidence="1">Belongs to the Skp family.</text>
</comment>
<keyword evidence="4" id="KW-1133">Transmembrane helix</keyword>
<dbReference type="GO" id="GO:0051082">
    <property type="term" value="F:unfolded protein binding"/>
    <property type="evidence" value="ECO:0007669"/>
    <property type="project" value="InterPro"/>
</dbReference>
<name>A0A3M9NI30_9BACT</name>
<dbReference type="SMART" id="SM00935">
    <property type="entry name" value="OmpH"/>
    <property type="match status" value="1"/>
</dbReference>
<dbReference type="Gene3D" id="3.30.910.20">
    <property type="entry name" value="Skp domain"/>
    <property type="match status" value="1"/>
</dbReference>
<dbReference type="Proteomes" id="UP000267223">
    <property type="component" value="Unassembled WGS sequence"/>
</dbReference>
<feature type="coiled-coil region" evidence="3">
    <location>
        <begin position="69"/>
        <end position="133"/>
    </location>
</feature>
<comment type="caution">
    <text evidence="5">The sequence shown here is derived from an EMBL/GenBank/DDBJ whole genome shotgun (WGS) entry which is preliminary data.</text>
</comment>
<evidence type="ECO:0000313" key="5">
    <source>
        <dbReference type="EMBL" id="RNI37469.1"/>
    </source>
</evidence>
<gene>
    <name evidence="5" type="ORF">EFY79_08735</name>
</gene>
<dbReference type="EMBL" id="RJJR01000005">
    <property type="protein sequence ID" value="RNI37469.1"/>
    <property type="molecule type" value="Genomic_DNA"/>
</dbReference>
<evidence type="ECO:0000256" key="2">
    <source>
        <dbReference type="ARBA" id="ARBA00022729"/>
    </source>
</evidence>
<reference evidence="5 6" key="1">
    <citation type="submission" date="2018-11" db="EMBL/GenBank/DDBJ databases">
        <title>Draft genome sequence of Ferruginibacter sp. BO-59.</title>
        <authorList>
            <person name="Im W.T."/>
        </authorList>
    </citation>
    <scope>NUCLEOTIDE SEQUENCE [LARGE SCALE GENOMIC DNA]</scope>
    <source>
        <strain evidence="5 6">BO-59</strain>
    </source>
</reference>
<dbReference type="SUPFAM" id="SSF111384">
    <property type="entry name" value="OmpH-like"/>
    <property type="match status" value="1"/>
</dbReference>
<dbReference type="RefSeq" id="WP_123120311.1">
    <property type="nucleotide sequence ID" value="NZ_RJJR01000005.1"/>
</dbReference>
<protein>
    <submittedName>
        <fullName evidence="5">OmpH family outer membrane protein</fullName>
    </submittedName>
</protein>
<keyword evidence="6" id="KW-1185">Reference proteome</keyword>
<dbReference type="GO" id="GO:0050821">
    <property type="term" value="P:protein stabilization"/>
    <property type="evidence" value="ECO:0007669"/>
    <property type="project" value="TreeGrafter"/>
</dbReference>
<dbReference type="GO" id="GO:0005829">
    <property type="term" value="C:cytosol"/>
    <property type="evidence" value="ECO:0007669"/>
    <property type="project" value="TreeGrafter"/>
</dbReference>
<proteinExistence type="inferred from homology"/>
<keyword evidence="4" id="KW-0472">Membrane</keyword>
<keyword evidence="3" id="KW-0175">Coiled coil</keyword>
<dbReference type="PANTHER" id="PTHR35089">
    <property type="entry name" value="CHAPERONE PROTEIN SKP"/>
    <property type="match status" value="1"/>
</dbReference>
<dbReference type="InterPro" id="IPR024930">
    <property type="entry name" value="Skp_dom_sf"/>
</dbReference>
<evidence type="ECO:0000256" key="3">
    <source>
        <dbReference type="SAM" id="Coils"/>
    </source>
</evidence>
<dbReference type="Pfam" id="PF03938">
    <property type="entry name" value="OmpH"/>
    <property type="match status" value="1"/>
</dbReference>
<feature type="transmembrane region" description="Helical" evidence="4">
    <location>
        <begin position="5"/>
        <end position="24"/>
    </location>
</feature>
<dbReference type="AlphaFoldDB" id="A0A3M9NI30"/>
<dbReference type="InterPro" id="IPR005632">
    <property type="entry name" value="Chaperone_Skp"/>
</dbReference>
<organism evidence="5 6">
    <name type="scientific">Hanamia caeni</name>
    <dbReference type="NCBI Taxonomy" id="2294116"/>
    <lineage>
        <taxon>Bacteria</taxon>
        <taxon>Pseudomonadati</taxon>
        <taxon>Bacteroidota</taxon>
        <taxon>Chitinophagia</taxon>
        <taxon>Chitinophagales</taxon>
        <taxon>Chitinophagaceae</taxon>
        <taxon>Hanamia</taxon>
    </lineage>
</organism>
<dbReference type="OrthoDB" id="1493259at2"/>
<keyword evidence="2" id="KW-0732">Signal</keyword>